<gene>
    <name evidence="1" type="ORF">EJ06DRAFT_529303</name>
</gene>
<dbReference type="Proteomes" id="UP000799640">
    <property type="component" value="Unassembled WGS sequence"/>
</dbReference>
<organism evidence="1 2">
    <name type="scientific">Trichodelitschia bisporula</name>
    <dbReference type="NCBI Taxonomy" id="703511"/>
    <lineage>
        <taxon>Eukaryota</taxon>
        <taxon>Fungi</taxon>
        <taxon>Dikarya</taxon>
        <taxon>Ascomycota</taxon>
        <taxon>Pezizomycotina</taxon>
        <taxon>Dothideomycetes</taxon>
        <taxon>Dothideomycetes incertae sedis</taxon>
        <taxon>Phaeotrichales</taxon>
        <taxon>Phaeotrichaceae</taxon>
        <taxon>Trichodelitschia</taxon>
    </lineage>
</organism>
<keyword evidence="2" id="KW-1185">Reference proteome</keyword>
<sequence>MAKWAVVGWKFLPPYWKTSSCPCLLAFEHAYFEVYRDFRHYALIIEIRMHLYTFCPARSLRMYCQDLQSRIDRLPRTCVYRNIACFLVSSTSSQPRQCRRNACKRSTWLVNPDLALPAERCDARFVMTKPAKKKRRTQLQPPQFSALRYAMLSSANDTRSLHHILQRSLASAQRLMNWFEAEVRNPEAGEGKLGRS</sequence>
<name>A0A6G1HZI6_9PEZI</name>
<protein>
    <submittedName>
        <fullName evidence="1">Uncharacterized protein</fullName>
    </submittedName>
</protein>
<reference evidence="1" key="1">
    <citation type="journal article" date="2020" name="Stud. Mycol.">
        <title>101 Dothideomycetes genomes: a test case for predicting lifestyles and emergence of pathogens.</title>
        <authorList>
            <person name="Haridas S."/>
            <person name="Albert R."/>
            <person name="Binder M."/>
            <person name="Bloem J."/>
            <person name="Labutti K."/>
            <person name="Salamov A."/>
            <person name="Andreopoulos B."/>
            <person name="Baker S."/>
            <person name="Barry K."/>
            <person name="Bills G."/>
            <person name="Bluhm B."/>
            <person name="Cannon C."/>
            <person name="Castanera R."/>
            <person name="Culley D."/>
            <person name="Daum C."/>
            <person name="Ezra D."/>
            <person name="Gonzalez J."/>
            <person name="Henrissat B."/>
            <person name="Kuo A."/>
            <person name="Liang C."/>
            <person name="Lipzen A."/>
            <person name="Lutzoni F."/>
            <person name="Magnuson J."/>
            <person name="Mondo S."/>
            <person name="Nolan M."/>
            <person name="Ohm R."/>
            <person name="Pangilinan J."/>
            <person name="Park H.-J."/>
            <person name="Ramirez L."/>
            <person name="Alfaro M."/>
            <person name="Sun H."/>
            <person name="Tritt A."/>
            <person name="Yoshinaga Y."/>
            <person name="Zwiers L.-H."/>
            <person name="Turgeon B."/>
            <person name="Goodwin S."/>
            <person name="Spatafora J."/>
            <person name="Crous P."/>
            <person name="Grigoriev I."/>
        </authorList>
    </citation>
    <scope>NUCLEOTIDE SEQUENCE</scope>
    <source>
        <strain evidence="1">CBS 262.69</strain>
    </source>
</reference>
<dbReference type="EMBL" id="ML996693">
    <property type="protein sequence ID" value="KAF2401155.1"/>
    <property type="molecule type" value="Genomic_DNA"/>
</dbReference>
<evidence type="ECO:0000313" key="2">
    <source>
        <dbReference type="Proteomes" id="UP000799640"/>
    </source>
</evidence>
<accession>A0A6G1HZI6</accession>
<dbReference type="AlphaFoldDB" id="A0A6G1HZI6"/>
<evidence type="ECO:0000313" key="1">
    <source>
        <dbReference type="EMBL" id="KAF2401155.1"/>
    </source>
</evidence>
<proteinExistence type="predicted"/>